<comment type="catalytic activity">
    <reaction evidence="8">
        <text>a 6-O-methyl-2'-deoxyguanosine in DNA + L-cysteinyl-[protein] = S-methyl-L-cysteinyl-[protein] + a 2'-deoxyguanosine in DNA</text>
        <dbReference type="Rhea" id="RHEA:24000"/>
        <dbReference type="Rhea" id="RHEA-COMP:10131"/>
        <dbReference type="Rhea" id="RHEA-COMP:10132"/>
        <dbReference type="Rhea" id="RHEA-COMP:11367"/>
        <dbReference type="Rhea" id="RHEA-COMP:11368"/>
        <dbReference type="ChEBI" id="CHEBI:29950"/>
        <dbReference type="ChEBI" id="CHEBI:82612"/>
        <dbReference type="ChEBI" id="CHEBI:85445"/>
        <dbReference type="ChEBI" id="CHEBI:85448"/>
        <dbReference type="EC" id="2.1.1.63"/>
    </reaction>
</comment>
<keyword evidence="6" id="KW-0227">DNA damage</keyword>
<evidence type="ECO:0000256" key="6">
    <source>
        <dbReference type="ARBA" id="ARBA00022763"/>
    </source>
</evidence>
<dbReference type="InterPro" id="IPR036388">
    <property type="entry name" value="WH-like_DNA-bd_sf"/>
</dbReference>
<evidence type="ECO:0000313" key="10">
    <source>
        <dbReference type="EMBL" id="OAI12327.1"/>
    </source>
</evidence>
<dbReference type="GO" id="GO:0006281">
    <property type="term" value="P:DNA repair"/>
    <property type="evidence" value="ECO:0007669"/>
    <property type="project" value="UniProtKB-KW"/>
</dbReference>
<name>A0A177N2W0_9GAMM</name>
<keyword evidence="4" id="KW-0489">Methyltransferase</keyword>
<dbReference type="GO" id="GO:0032259">
    <property type="term" value="P:methylation"/>
    <property type="evidence" value="ECO:0007669"/>
    <property type="project" value="UniProtKB-KW"/>
</dbReference>
<dbReference type="EC" id="2.1.1.63" evidence="3"/>
<evidence type="ECO:0000256" key="5">
    <source>
        <dbReference type="ARBA" id="ARBA00022679"/>
    </source>
</evidence>
<dbReference type="SUPFAM" id="SSF53155">
    <property type="entry name" value="Methylated DNA-protein cysteine methyltransferase domain"/>
    <property type="match status" value="1"/>
</dbReference>
<dbReference type="FunFam" id="1.10.10.10:FF:000214">
    <property type="entry name" value="Methylated-DNA--protein-cysteine methyltransferase"/>
    <property type="match status" value="1"/>
</dbReference>
<reference evidence="10 11" key="1">
    <citation type="submission" date="2016-03" db="EMBL/GenBank/DDBJ databases">
        <authorList>
            <person name="Ploux O."/>
        </authorList>
    </citation>
    <scope>NUCLEOTIDE SEQUENCE [LARGE SCALE GENOMIC DNA]</scope>
    <source>
        <strain evidence="10 11">R-45378</strain>
    </source>
</reference>
<keyword evidence="7" id="KW-0234">DNA repair</keyword>
<evidence type="ECO:0000313" key="11">
    <source>
        <dbReference type="Proteomes" id="UP000077857"/>
    </source>
</evidence>
<dbReference type="Gene3D" id="1.10.10.10">
    <property type="entry name" value="Winged helix-like DNA-binding domain superfamily/Winged helix DNA-binding domain"/>
    <property type="match status" value="1"/>
</dbReference>
<dbReference type="Pfam" id="PF01035">
    <property type="entry name" value="DNA_binding_1"/>
    <property type="match status" value="1"/>
</dbReference>
<accession>A0A177N2W0</accession>
<dbReference type="AlphaFoldDB" id="A0A177N2W0"/>
<evidence type="ECO:0000256" key="3">
    <source>
        <dbReference type="ARBA" id="ARBA00011918"/>
    </source>
</evidence>
<evidence type="ECO:0000256" key="4">
    <source>
        <dbReference type="ARBA" id="ARBA00022603"/>
    </source>
</evidence>
<evidence type="ECO:0000256" key="7">
    <source>
        <dbReference type="ARBA" id="ARBA00023204"/>
    </source>
</evidence>
<evidence type="ECO:0000256" key="2">
    <source>
        <dbReference type="ARBA" id="ARBA00008711"/>
    </source>
</evidence>
<evidence type="ECO:0000256" key="8">
    <source>
        <dbReference type="ARBA" id="ARBA00049348"/>
    </source>
</evidence>
<gene>
    <name evidence="10" type="ORF">A1507_02220</name>
</gene>
<dbReference type="Proteomes" id="UP000077857">
    <property type="component" value="Unassembled WGS sequence"/>
</dbReference>
<proteinExistence type="inferred from homology"/>
<dbReference type="NCBIfam" id="TIGR00589">
    <property type="entry name" value="ogt"/>
    <property type="match status" value="1"/>
</dbReference>
<dbReference type="InterPro" id="IPR036217">
    <property type="entry name" value="MethylDNA_cys_MeTrfase_DNAb"/>
</dbReference>
<comment type="catalytic activity">
    <reaction evidence="1">
        <text>a 4-O-methyl-thymidine in DNA + L-cysteinyl-[protein] = a thymidine in DNA + S-methyl-L-cysteinyl-[protein]</text>
        <dbReference type="Rhea" id="RHEA:53428"/>
        <dbReference type="Rhea" id="RHEA-COMP:10131"/>
        <dbReference type="Rhea" id="RHEA-COMP:10132"/>
        <dbReference type="Rhea" id="RHEA-COMP:13555"/>
        <dbReference type="Rhea" id="RHEA-COMP:13556"/>
        <dbReference type="ChEBI" id="CHEBI:29950"/>
        <dbReference type="ChEBI" id="CHEBI:82612"/>
        <dbReference type="ChEBI" id="CHEBI:137386"/>
        <dbReference type="ChEBI" id="CHEBI:137387"/>
        <dbReference type="EC" id="2.1.1.63"/>
    </reaction>
</comment>
<protein>
    <recommendedName>
        <fullName evidence="3">methylated-DNA--[protein]-cysteine S-methyltransferase</fullName>
        <ecNumber evidence="3">2.1.1.63</ecNumber>
    </recommendedName>
</protein>
<dbReference type="InterPro" id="IPR014048">
    <property type="entry name" value="MethylDNA_cys_MeTrfase_DNA-bd"/>
</dbReference>
<keyword evidence="5" id="KW-0808">Transferase</keyword>
<dbReference type="PANTHER" id="PTHR10815:SF14">
    <property type="entry name" value="BIFUNCTIONAL TRANSCRIPTIONAL ACTIVATOR_DNA REPAIR ENZYME ADA"/>
    <property type="match status" value="1"/>
</dbReference>
<dbReference type="PANTHER" id="PTHR10815">
    <property type="entry name" value="METHYLATED-DNA--PROTEIN-CYSTEINE METHYLTRANSFERASE"/>
    <property type="match status" value="1"/>
</dbReference>
<evidence type="ECO:0000259" key="9">
    <source>
        <dbReference type="Pfam" id="PF01035"/>
    </source>
</evidence>
<organism evidence="10 11">
    <name type="scientific">Methylomonas koyamae</name>
    <dbReference type="NCBI Taxonomy" id="702114"/>
    <lineage>
        <taxon>Bacteria</taxon>
        <taxon>Pseudomonadati</taxon>
        <taxon>Pseudomonadota</taxon>
        <taxon>Gammaproteobacteria</taxon>
        <taxon>Methylococcales</taxon>
        <taxon>Methylococcaceae</taxon>
        <taxon>Methylomonas</taxon>
    </lineage>
</organism>
<dbReference type="GO" id="GO:0003908">
    <property type="term" value="F:methylated-DNA-[protein]-cysteine S-methyltransferase activity"/>
    <property type="evidence" value="ECO:0007669"/>
    <property type="project" value="UniProtKB-EC"/>
</dbReference>
<dbReference type="EMBL" id="LUUJ01000110">
    <property type="protein sequence ID" value="OAI12327.1"/>
    <property type="molecule type" value="Genomic_DNA"/>
</dbReference>
<feature type="domain" description="Methylated-DNA-[protein]-cysteine S-methyltransferase DNA binding" evidence="9">
    <location>
        <begin position="88"/>
        <end position="167"/>
    </location>
</feature>
<comment type="similarity">
    <text evidence="2">Belongs to the MGMT family.</text>
</comment>
<dbReference type="InterPro" id="IPR036631">
    <property type="entry name" value="MGMT_N_sf"/>
</dbReference>
<dbReference type="CDD" id="cd06445">
    <property type="entry name" value="ATase"/>
    <property type="match status" value="1"/>
</dbReference>
<comment type="caution">
    <text evidence="10">The sequence shown here is derived from an EMBL/GenBank/DDBJ whole genome shotgun (WGS) entry which is preliminary data.</text>
</comment>
<sequence>MLNGGSIGYAVGSCSLGAVLVAGGVNGVCAIALGDVADSLVHQLRLRFRDAEIGYSNADCADWLQQTIAFIEQPATELVLPLALSGTPFQRRVWQVLREIPLAATLSYSAIAGRIGAERSARAVAAACAANTLALAVPCHRAVRSDGKLAGYRWGLERKAELLKREREALAAGR</sequence>
<dbReference type="Gene3D" id="3.30.160.70">
    <property type="entry name" value="Methylated DNA-protein cysteine methyltransferase domain"/>
    <property type="match status" value="1"/>
</dbReference>
<evidence type="ECO:0000256" key="1">
    <source>
        <dbReference type="ARBA" id="ARBA00001286"/>
    </source>
</evidence>
<dbReference type="SUPFAM" id="SSF46767">
    <property type="entry name" value="Methylated DNA-protein cysteine methyltransferase, C-terminal domain"/>
    <property type="match status" value="1"/>
</dbReference>